<accession>A0A9W4MN68</accession>
<sequence length="246" mass="27466">MIFATSARQTVLGVDRCSPHEKREKRKSEKSKEIIEEPTKNNPSSLSHSNTYFYPLTSDLTPNLKYYYHYNSLQLSIIYKMKFFAPLLLAASAIAAPVASTAKNFHLKSTGATNPDHNNLYVYAYHTGAGLNDAVLTKDVETASPVYLNGTKALFDLKSDFPWGVVAVGDTNYASWEPIQINAGQGTEGFSVKGNNFQWSEASGFGGWLVCDWYHNAPQLFYLNRFYNATIPSSCSKVQLKAEYIK</sequence>
<dbReference type="Proteomes" id="UP001153618">
    <property type="component" value="Unassembled WGS sequence"/>
</dbReference>
<protein>
    <recommendedName>
        <fullName evidence="2">DUF7907 domain-containing protein</fullName>
    </recommendedName>
</protein>
<name>A0A9W4MN68_PENOL</name>
<dbReference type="AlphaFoldDB" id="A0A9W4MN68"/>
<comment type="caution">
    <text evidence="3">The sequence shown here is derived from an EMBL/GenBank/DDBJ whole genome shotgun (WGS) entry which is preliminary data.</text>
</comment>
<dbReference type="InterPro" id="IPR057229">
    <property type="entry name" value="DUF7907"/>
</dbReference>
<keyword evidence="4" id="KW-1185">Reference proteome</keyword>
<feature type="compositionally biased region" description="Basic and acidic residues" evidence="1">
    <location>
        <begin position="17"/>
        <end position="39"/>
    </location>
</feature>
<dbReference type="Pfam" id="PF25484">
    <property type="entry name" value="DUF7907"/>
    <property type="match status" value="1"/>
</dbReference>
<evidence type="ECO:0000313" key="3">
    <source>
        <dbReference type="EMBL" id="CAG7968817.1"/>
    </source>
</evidence>
<feature type="domain" description="DUF7907" evidence="2">
    <location>
        <begin position="103"/>
        <end position="244"/>
    </location>
</feature>
<evidence type="ECO:0000313" key="4">
    <source>
        <dbReference type="Proteomes" id="UP001153618"/>
    </source>
</evidence>
<dbReference type="OrthoDB" id="3518533at2759"/>
<proteinExistence type="predicted"/>
<evidence type="ECO:0000259" key="2">
    <source>
        <dbReference type="Pfam" id="PF25484"/>
    </source>
</evidence>
<gene>
    <name evidence="3" type="ORF">POLS_LOCUS955</name>
</gene>
<evidence type="ECO:0000256" key="1">
    <source>
        <dbReference type="SAM" id="MobiDB-lite"/>
    </source>
</evidence>
<organism evidence="3 4">
    <name type="scientific">Penicillium olsonii</name>
    <dbReference type="NCBI Taxonomy" id="99116"/>
    <lineage>
        <taxon>Eukaryota</taxon>
        <taxon>Fungi</taxon>
        <taxon>Dikarya</taxon>
        <taxon>Ascomycota</taxon>
        <taxon>Pezizomycotina</taxon>
        <taxon>Eurotiomycetes</taxon>
        <taxon>Eurotiomycetidae</taxon>
        <taxon>Eurotiales</taxon>
        <taxon>Aspergillaceae</taxon>
        <taxon>Penicillium</taxon>
    </lineage>
</organism>
<reference evidence="3" key="1">
    <citation type="submission" date="2021-07" db="EMBL/GenBank/DDBJ databases">
        <authorList>
            <person name="Branca A.L. A."/>
        </authorList>
    </citation>
    <scope>NUCLEOTIDE SEQUENCE</scope>
</reference>
<feature type="region of interest" description="Disordered" evidence="1">
    <location>
        <begin position="1"/>
        <end position="46"/>
    </location>
</feature>
<dbReference type="EMBL" id="CAJVOS010000009">
    <property type="protein sequence ID" value="CAG7968817.1"/>
    <property type="molecule type" value="Genomic_DNA"/>
</dbReference>